<dbReference type="Proteomes" id="UP000194003">
    <property type="component" value="Unassembled WGS sequence"/>
</dbReference>
<dbReference type="SUPFAM" id="SSF52540">
    <property type="entry name" value="P-loop containing nucleoside triphosphate hydrolases"/>
    <property type="match status" value="1"/>
</dbReference>
<dbReference type="InterPro" id="IPR027417">
    <property type="entry name" value="P-loop_NTPase"/>
</dbReference>
<keyword evidence="2" id="KW-1185">Reference proteome</keyword>
<evidence type="ECO:0000313" key="1">
    <source>
        <dbReference type="EMBL" id="OSM06732.1"/>
    </source>
</evidence>
<organism evidence="1 2">
    <name type="scientific">Magnetofaba australis IT-1</name>
    <dbReference type="NCBI Taxonomy" id="1434232"/>
    <lineage>
        <taxon>Bacteria</taxon>
        <taxon>Pseudomonadati</taxon>
        <taxon>Pseudomonadota</taxon>
        <taxon>Magnetococcia</taxon>
        <taxon>Magnetococcales</taxon>
        <taxon>Magnetococcaceae</taxon>
        <taxon>Magnetofaba</taxon>
    </lineage>
</organism>
<dbReference type="OrthoDB" id="69313at2"/>
<evidence type="ECO:0000313" key="2">
    <source>
        <dbReference type="Proteomes" id="UP000194003"/>
    </source>
</evidence>
<sequence length="198" mass="22026">MSIAFFNIKGGVGKTSLAVNFALQHDYAIVTNDLYTQLERALPEGKILKVGPGEPFPEIPGDAPVAYDLGGYIDPRIIPVLTRVSHVVVPVLDEDNDIQVTAQAIAEIRQHNPNLVVVPNRLDRDDDAMRIINILVGLEVVDAKTQFFPIKRSKGFSYAMRDGRSIRQQMADNKLMNRAYHAVATQFDALSRYLLQPV</sequence>
<reference evidence="1 2" key="1">
    <citation type="journal article" date="2016" name="BMC Genomics">
        <title>Combined genomic and structural analyses of a cultured magnetotactic bacterium reveals its niche adaptation to a dynamic environment.</title>
        <authorList>
            <person name="Araujo A.C."/>
            <person name="Morillo V."/>
            <person name="Cypriano J."/>
            <person name="Teixeira L.C."/>
            <person name="Leao P."/>
            <person name="Lyra S."/>
            <person name="Almeida L.G."/>
            <person name="Bazylinski D.A."/>
            <person name="Vasconcellos A.T."/>
            <person name="Abreu F."/>
            <person name="Lins U."/>
        </authorList>
    </citation>
    <scope>NUCLEOTIDE SEQUENCE [LARGE SCALE GENOMIC DNA]</scope>
    <source>
        <strain evidence="1 2">IT-1</strain>
    </source>
</reference>
<dbReference type="Gene3D" id="3.40.50.300">
    <property type="entry name" value="P-loop containing nucleotide triphosphate hydrolases"/>
    <property type="match status" value="2"/>
</dbReference>
<name>A0A1Y2K7S0_9PROT</name>
<dbReference type="EMBL" id="LVJN01000015">
    <property type="protein sequence ID" value="OSM06732.1"/>
    <property type="molecule type" value="Genomic_DNA"/>
</dbReference>
<dbReference type="AlphaFoldDB" id="A0A1Y2K7S0"/>
<comment type="caution">
    <text evidence="1">The sequence shown here is derived from an EMBL/GenBank/DDBJ whole genome shotgun (WGS) entry which is preliminary data.</text>
</comment>
<accession>A0A1Y2K7S0</accession>
<dbReference type="RefSeq" id="WP_085440414.1">
    <property type="nucleotide sequence ID" value="NZ_LVJN01000015.1"/>
</dbReference>
<gene>
    <name evidence="1" type="ORF">MAIT1_04733</name>
</gene>
<proteinExistence type="predicted"/>
<dbReference type="STRING" id="1434232.MAIT1_04733"/>
<protein>
    <submittedName>
        <fullName evidence="1">Putative chromosome partitioning protein</fullName>
    </submittedName>
</protein>